<dbReference type="NCBIfam" id="NF001273">
    <property type="entry name" value="PRK00230.1"/>
    <property type="match status" value="1"/>
</dbReference>
<keyword evidence="6 9" id="KW-0456">Lyase</keyword>
<feature type="domain" description="Orotidine 5'-phosphate decarboxylase" evidence="8">
    <location>
        <begin position="19"/>
        <end position="236"/>
    </location>
</feature>
<dbReference type="InterPro" id="IPR014732">
    <property type="entry name" value="OMPdecase"/>
</dbReference>
<gene>
    <name evidence="9" type="ORF">MNBD_GAMMA26-166</name>
</gene>
<dbReference type="GO" id="GO:0006207">
    <property type="term" value="P:'de novo' pyrimidine nucleobase biosynthetic process"/>
    <property type="evidence" value="ECO:0007669"/>
    <property type="project" value="InterPro"/>
</dbReference>
<dbReference type="UniPathway" id="UPA00070">
    <property type="reaction ID" value="UER00120"/>
</dbReference>
<dbReference type="InterPro" id="IPR013785">
    <property type="entry name" value="Aldolase_TIM"/>
</dbReference>
<comment type="pathway">
    <text evidence="1">Pyrimidine metabolism; UMP biosynthesis via de novo pathway; UMP from orotate: step 2/2.</text>
</comment>
<evidence type="ECO:0000256" key="4">
    <source>
        <dbReference type="ARBA" id="ARBA00022793"/>
    </source>
</evidence>
<dbReference type="EC" id="4.1.1.23" evidence="2"/>
<dbReference type="CDD" id="cd04725">
    <property type="entry name" value="OMP_decarboxylase_like"/>
    <property type="match status" value="1"/>
</dbReference>
<evidence type="ECO:0000259" key="8">
    <source>
        <dbReference type="SMART" id="SM00934"/>
    </source>
</evidence>
<evidence type="ECO:0000313" key="9">
    <source>
        <dbReference type="EMBL" id="VAX10386.1"/>
    </source>
</evidence>
<organism evidence="9">
    <name type="scientific">hydrothermal vent metagenome</name>
    <dbReference type="NCBI Taxonomy" id="652676"/>
    <lineage>
        <taxon>unclassified sequences</taxon>
        <taxon>metagenomes</taxon>
        <taxon>ecological metagenomes</taxon>
    </lineage>
</organism>
<dbReference type="GO" id="GO:0004590">
    <property type="term" value="F:orotidine-5'-phosphate decarboxylase activity"/>
    <property type="evidence" value="ECO:0007669"/>
    <property type="project" value="UniProtKB-EC"/>
</dbReference>
<evidence type="ECO:0000256" key="2">
    <source>
        <dbReference type="ARBA" id="ARBA00012321"/>
    </source>
</evidence>
<reference evidence="9" key="1">
    <citation type="submission" date="2018-06" db="EMBL/GenBank/DDBJ databases">
        <authorList>
            <person name="Zhirakovskaya E."/>
        </authorList>
    </citation>
    <scope>NUCLEOTIDE SEQUENCE</scope>
</reference>
<dbReference type="GO" id="GO:0005829">
    <property type="term" value="C:cytosol"/>
    <property type="evidence" value="ECO:0007669"/>
    <property type="project" value="TreeGrafter"/>
</dbReference>
<dbReference type="EMBL" id="UOFX01000071">
    <property type="protein sequence ID" value="VAX10386.1"/>
    <property type="molecule type" value="Genomic_DNA"/>
</dbReference>
<evidence type="ECO:0000256" key="6">
    <source>
        <dbReference type="ARBA" id="ARBA00023239"/>
    </source>
</evidence>
<dbReference type="GO" id="GO:0044205">
    <property type="term" value="P:'de novo' UMP biosynthetic process"/>
    <property type="evidence" value="ECO:0007669"/>
    <property type="project" value="UniProtKB-UniPathway"/>
</dbReference>
<dbReference type="PANTHER" id="PTHR32119:SF2">
    <property type="entry name" value="OROTIDINE 5'-PHOSPHATE DECARBOXYLASE"/>
    <property type="match status" value="1"/>
</dbReference>
<evidence type="ECO:0000256" key="3">
    <source>
        <dbReference type="ARBA" id="ARBA00021923"/>
    </source>
</evidence>
<dbReference type="Gene3D" id="3.20.20.70">
    <property type="entry name" value="Aldolase class I"/>
    <property type="match status" value="1"/>
</dbReference>
<dbReference type="InterPro" id="IPR011060">
    <property type="entry name" value="RibuloseP-bd_barrel"/>
</dbReference>
<dbReference type="Pfam" id="PF00215">
    <property type="entry name" value="OMPdecase"/>
    <property type="match status" value="1"/>
</dbReference>
<dbReference type="NCBIfam" id="TIGR01740">
    <property type="entry name" value="pyrF"/>
    <property type="match status" value="1"/>
</dbReference>
<name>A0A3B1AWH0_9ZZZZ</name>
<dbReference type="PROSITE" id="PS00156">
    <property type="entry name" value="OMPDECASE"/>
    <property type="match status" value="1"/>
</dbReference>
<evidence type="ECO:0000256" key="5">
    <source>
        <dbReference type="ARBA" id="ARBA00022975"/>
    </source>
</evidence>
<dbReference type="PANTHER" id="PTHR32119">
    <property type="entry name" value="OROTIDINE 5'-PHOSPHATE DECARBOXYLASE"/>
    <property type="match status" value="1"/>
</dbReference>
<accession>A0A3B1AWH0</accession>
<keyword evidence="5" id="KW-0665">Pyrimidine biosynthesis</keyword>
<protein>
    <recommendedName>
        <fullName evidence="3">Orotidine 5'-phosphate decarboxylase</fullName>
        <ecNumber evidence="2">4.1.1.23</ecNumber>
    </recommendedName>
    <alternativeName>
        <fullName evidence="7">OMP decarboxylase</fullName>
    </alternativeName>
</protein>
<evidence type="ECO:0000256" key="1">
    <source>
        <dbReference type="ARBA" id="ARBA00004861"/>
    </source>
</evidence>
<sequence length="252" mass="27851">MTNATIDLLSEKDIPVTDRLIFALDVPSTEHAKKLVNELGDSICFYKIGLELFMSGDYLEFVGWLKAKNKKVFVDLKFFDVPQTVASAVRQLRKYGAFFATIHGNDSIMKAAVAEKGDMKILAVTMLTSLDQADANDLGFKVDIKDIVLSRAKRALEIGCDGVISSGIEAPELRETLGERFIIVTPGIRPIANTDDQKRTVDVEEAFLNGADYIVVGRPIKEYSGFNSPKEAANSIQNRISKLFDHGRTDSK</sequence>
<proteinExistence type="predicted"/>
<dbReference type="InterPro" id="IPR001754">
    <property type="entry name" value="OMPdeCOase_dom"/>
</dbReference>
<dbReference type="SUPFAM" id="SSF51366">
    <property type="entry name" value="Ribulose-phoshate binding barrel"/>
    <property type="match status" value="1"/>
</dbReference>
<evidence type="ECO:0000256" key="7">
    <source>
        <dbReference type="ARBA" id="ARBA00033428"/>
    </source>
</evidence>
<dbReference type="SMART" id="SM00934">
    <property type="entry name" value="OMPdecase"/>
    <property type="match status" value="1"/>
</dbReference>
<keyword evidence="4" id="KW-0210">Decarboxylase</keyword>
<dbReference type="AlphaFoldDB" id="A0A3B1AWH0"/>
<dbReference type="InterPro" id="IPR018089">
    <property type="entry name" value="OMPdecase_AS"/>
</dbReference>